<dbReference type="EMBL" id="QPFP01000010">
    <property type="protein sequence ID" value="TEB34173.1"/>
    <property type="molecule type" value="Genomic_DNA"/>
</dbReference>
<feature type="region of interest" description="Disordered" evidence="1">
    <location>
        <begin position="133"/>
        <end position="238"/>
    </location>
</feature>
<name>A0A4Y7TJ15_COPMI</name>
<evidence type="ECO:0000256" key="1">
    <source>
        <dbReference type="SAM" id="MobiDB-lite"/>
    </source>
</evidence>
<keyword evidence="3" id="KW-1185">Reference proteome</keyword>
<protein>
    <submittedName>
        <fullName evidence="2">Uncharacterized protein</fullName>
    </submittedName>
</protein>
<accession>A0A4Y7TJ15</accession>
<evidence type="ECO:0000313" key="3">
    <source>
        <dbReference type="Proteomes" id="UP000298030"/>
    </source>
</evidence>
<sequence length="238" mass="27374">MDQQDHLIPAYTMSVIHSVYLEKCLNIPQRPPPPVGPPPPNAARPYDRYVPGPMANYRDEYPGPYRAPGYPPEYPSNNLYPRSPSPDRYAAAGAEHWGDGRQNYWAAARSGWPERKPIVPQSPPGLVRGRDVATLATPMFEPSENWKQKQGPHRPPPQQPMHEPYRPYYPEANPYRRDVFPAGPSRHYEPVPNPARSRSPERRHNASPMRPKQHELSRKSSKSRPCARSWRGNQRPWR</sequence>
<reference evidence="2 3" key="1">
    <citation type="journal article" date="2019" name="Nat. Ecol. Evol.">
        <title>Megaphylogeny resolves global patterns of mushroom evolution.</title>
        <authorList>
            <person name="Varga T."/>
            <person name="Krizsan K."/>
            <person name="Foldi C."/>
            <person name="Dima B."/>
            <person name="Sanchez-Garcia M."/>
            <person name="Sanchez-Ramirez S."/>
            <person name="Szollosi G.J."/>
            <person name="Szarkandi J.G."/>
            <person name="Papp V."/>
            <person name="Albert L."/>
            <person name="Andreopoulos W."/>
            <person name="Angelini C."/>
            <person name="Antonin V."/>
            <person name="Barry K.W."/>
            <person name="Bougher N.L."/>
            <person name="Buchanan P."/>
            <person name="Buyck B."/>
            <person name="Bense V."/>
            <person name="Catcheside P."/>
            <person name="Chovatia M."/>
            <person name="Cooper J."/>
            <person name="Damon W."/>
            <person name="Desjardin D."/>
            <person name="Finy P."/>
            <person name="Geml J."/>
            <person name="Haridas S."/>
            <person name="Hughes K."/>
            <person name="Justo A."/>
            <person name="Karasinski D."/>
            <person name="Kautmanova I."/>
            <person name="Kiss B."/>
            <person name="Kocsube S."/>
            <person name="Kotiranta H."/>
            <person name="LaButti K.M."/>
            <person name="Lechner B.E."/>
            <person name="Liimatainen K."/>
            <person name="Lipzen A."/>
            <person name="Lukacs Z."/>
            <person name="Mihaltcheva S."/>
            <person name="Morgado L.N."/>
            <person name="Niskanen T."/>
            <person name="Noordeloos M.E."/>
            <person name="Ohm R.A."/>
            <person name="Ortiz-Santana B."/>
            <person name="Ovrebo C."/>
            <person name="Racz N."/>
            <person name="Riley R."/>
            <person name="Savchenko A."/>
            <person name="Shiryaev A."/>
            <person name="Soop K."/>
            <person name="Spirin V."/>
            <person name="Szebenyi C."/>
            <person name="Tomsovsky M."/>
            <person name="Tulloss R.E."/>
            <person name="Uehling J."/>
            <person name="Grigoriev I.V."/>
            <person name="Vagvolgyi C."/>
            <person name="Papp T."/>
            <person name="Martin F.M."/>
            <person name="Miettinen O."/>
            <person name="Hibbett D.S."/>
            <person name="Nagy L.G."/>
        </authorList>
    </citation>
    <scope>NUCLEOTIDE SEQUENCE [LARGE SCALE GENOMIC DNA]</scope>
    <source>
        <strain evidence="2 3">FP101781</strain>
    </source>
</reference>
<dbReference type="Proteomes" id="UP000298030">
    <property type="component" value="Unassembled WGS sequence"/>
</dbReference>
<proteinExistence type="predicted"/>
<feature type="region of interest" description="Disordered" evidence="1">
    <location>
        <begin position="31"/>
        <end position="53"/>
    </location>
</feature>
<gene>
    <name evidence="2" type="ORF">FA13DRAFT_71555</name>
</gene>
<organism evidence="2 3">
    <name type="scientific">Coprinellus micaceus</name>
    <name type="common">Glistening ink-cap mushroom</name>
    <name type="synonym">Coprinus micaceus</name>
    <dbReference type="NCBI Taxonomy" id="71717"/>
    <lineage>
        <taxon>Eukaryota</taxon>
        <taxon>Fungi</taxon>
        <taxon>Dikarya</taxon>
        <taxon>Basidiomycota</taxon>
        <taxon>Agaricomycotina</taxon>
        <taxon>Agaricomycetes</taxon>
        <taxon>Agaricomycetidae</taxon>
        <taxon>Agaricales</taxon>
        <taxon>Agaricineae</taxon>
        <taxon>Psathyrellaceae</taxon>
        <taxon>Coprinellus</taxon>
    </lineage>
</organism>
<dbReference type="AlphaFoldDB" id="A0A4Y7TJ15"/>
<comment type="caution">
    <text evidence="2">The sequence shown here is derived from an EMBL/GenBank/DDBJ whole genome shotgun (WGS) entry which is preliminary data.</text>
</comment>
<evidence type="ECO:0000313" key="2">
    <source>
        <dbReference type="EMBL" id="TEB34173.1"/>
    </source>
</evidence>
<feature type="compositionally biased region" description="Pro residues" evidence="1">
    <location>
        <begin position="31"/>
        <end position="42"/>
    </location>
</feature>